<reference evidence="2 3" key="1">
    <citation type="journal article" date="2014" name="ISME J.">
        <title>Candidatus Competibacter-lineage genomes retrieved from metagenomes reveal functional metabolic diversity.</title>
        <authorList>
            <person name="McIlroy S.J."/>
            <person name="Albertsen M."/>
            <person name="Andresen E.K."/>
            <person name="Saunders A.M."/>
            <person name="Kristiansen R."/>
            <person name="Stokholm-Bjerregaard M."/>
            <person name="Nielsen K.L."/>
            <person name="Nielsen P.H."/>
        </authorList>
    </citation>
    <scope>NUCLEOTIDE SEQUENCE [LARGE SCALE GENOMIC DNA]</scope>
    <source>
        <strain evidence="2 3">Run_B_J11</strain>
    </source>
</reference>
<dbReference type="OrthoDB" id="1024829at2"/>
<name>A0A7U7J5X9_9GAMM</name>
<dbReference type="GO" id="GO:0004803">
    <property type="term" value="F:transposase activity"/>
    <property type="evidence" value="ECO:0007669"/>
    <property type="project" value="InterPro"/>
</dbReference>
<feature type="domain" description="Transposase IS4-like" evidence="1">
    <location>
        <begin position="124"/>
        <end position="280"/>
    </location>
</feature>
<dbReference type="AlphaFoldDB" id="A0A7U7J5X9"/>
<dbReference type="GO" id="GO:0003677">
    <property type="term" value="F:DNA binding"/>
    <property type="evidence" value="ECO:0007669"/>
    <property type="project" value="InterPro"/>
</dbReference>
<sequence>MDWQIQLISLYDMVCKYYQESLWVYCQRFSPHCDLSFTDEEIITLYLFGIINKHTQILAIYNEADRHLRDWFPRLPSYPGFVQRLNKLDIVFAPLIEILCPNDPLLRDWLIDSAPIILAQQGHSFKARVAPEYADKGYCASKKLHYYGVKLHILGQRQEGSIPFPDYIGITPASENDGKVLENLLPFLPKNLAYGDKAYNYLKPIALEQEIDLLTPVKKNKGQLYLDVSDQWLSRAVSQVRQPIESLFNWINEKTGIEKASKVRSSSGLLVHVFGRLAAAIFMLVFPEIFCSA</sequence>
<dbReference type="GO" id="GO:0006313">
    <property type="term" value="P:DNA transposition"/>
    <property type="evidence" value="ECO:0007669"/>
    <property type="project" value="InterPro"/>
</dbReference>
<protein>
    <submittedName>
        <fullName evidence="2">Transposase</fullName>
    </submittedName>
</protein>
<evidence type="ECO:0000313" key="3">
    <source>
        <dbReference type="Proteomes" id="UP000019184"/>
    </source>
</evidence>
<evidence type="ECO:0000259" key="1">
    <source>
        <dbReference type="Pfam" id="PF01609"/>
    </source>
</evidence>
<organism evidence="2 3">
    <name type="scientific">Candidatus Contendobacter odensis Run_B_J11</name>
    <dbReference type="NCBI Taxonomy" id="1400861"/>
    <lineage>
        <taxon>Bacteria</taxon>
        <taxon>Pseudomonadati</taxon>
        <taxon>Pseudomonadota</taxon>
        <taxon>Gammaproteobacteria</taxon>
        <taxon>Candidatus Competibacteraceae</taxon>
        <taxon>Candidatus Contendibacter</taxon>
    </lineage>
</organism>
<accession>A0A7U7J5X9</accession>
<dbReference type="EMBL" id="CBTK010000283">
    <property type="protein sequence ID" value="CDH46937.1"/>
    <property type="molecule type" value="Genomic_DNA"/>
</dbReference>
<comment type="caution">
    <text evidence="2">The sequence shown here is derived from an EMBL/GenBank/DDBJ whole genome shotgun (WGS) entry which is preliminary data.</text>
</comment>
<dbReference type="InterPro" id="IPR002559">
    <property type="entry name" value="Transposase_11"/>
</dbReference>
<evidence type="ECO:0000313" key="2">
    <source>
        <dbReference type="EMBL" id="CDH46937.1"/>
    </source>
</evidence>
<gene>
    <name evidence="2" type="ORF">BN874_660005</name>
</gene>
<dbReference type="Pfam" id="PF01609">
    <property type="entry name" value="DDE_Tnp_1"/>
    <property type="match status" value="1"/>
</dbReference>
<dbReference type="Proteomes" id="UP000019184">
    <property type="component" value="Unassembled WGS sequence"/>
</dbReference>
<dbReference type="RefSeq" id="WP_081756499.1">
    <property type="nucleotide sequence ID" value="NZ_CBTK010000283.1"/>
</dbReference>
<proteinExistence type="predicted"/>
<keyword evidence="3" id="KW-1185">Reference proteome</keyword>